<keyword evidence="1" id="KW-1133">Transmembrane helix</keyword>
<keyword evidence="1" id="KW-0472">Membrane</keyword>
<dbReference type="GeneID" id="1484694"/>
<dbReference type="eggNOG" id="arCOG04400">
    <property type="taxonomic scope" value="Archaea"/>
</dbReference>
<sequence>MRGIWIAGLVMLLLIVPSVAEENSSIAIQNLNVEPQRLFVGDSAIVTVTLYNPLESAVKVSSVSVLGSGISYDSFELGYIPPKSTHTFSFAVKAVKEGVHNVEVAFYTESGAVRSYFTLFVENRMPEIAFSENVKVGEVNNLSLIISSPVEIENVVIDPLFESEPDRIILSSVSGTAEVPIRFFGERSDYEFRVSFYSGNNYHSYTAKLTPAFEEGSELAVSVSVPQSSAFLYDVVEISATITNLKDDAVSAIKFSASSNNGKVLLSTDEIAELESGESSEVTLLYSPERSGRDVITLAISYKDGMGKERTLEKAVNIDVQDSSAVDVSGVEIEAKATSSASAPPRGMFGPTSSSVSTRVEITVSGEVVNRGFSYAKNVLVYLDFGSDTEEYFVGEVEPSDSDSFSIPASGSERSVKVVVEWTNELGEVHSISKSYQLNPITVSTTSPPQRQSLLTPLNLAAVAIAAVGGVLVFRKWRSRRKNESNRAG</sequence>
<dbReference type="GO" id="GO:0003810">
    <property type="term" value="F:protein-glutamine gamma-glutamyltransferase activity"/>
    <property type="evidence" value="ECO:0007669"/>
    <property type="project" value="InterPro"/>
</dbReference>
<evidence type="ECO:0000259" key="2">
    <source>
        <dbReference type="Pfam" id="PF26254"/>
    </source>
</evidence>
<dbReference type="OrthoDB" id="50543at2157"/>
<dbReference type="RefSeq" id="WP_010878965.1">
    <property type="nucleotide sequence ID" value="NC_000917.1"/>
</dbReference>
<accession>O28804</accession>
<reference evidence="3 4" key="1">
    <citation type="journal article" date="1997" name="Nature">
        <title>The complete genome sequence of the hyperthermophilic, sulphate-reducing archaeon Archaeoglobus fulgidus.</title>
        <authorList>
            <person name="Klenk H.P."/>
            <person name="Clayton R.A."/>
            <person name="Tomb J."/>
            <person name="White O."/>
            <person name="Nelson K.E."/>
            <person name="Ketchum K.A."/>
            <person name="Dodson R.J."/>
            <person name="Gwinn M."/>
            <person name="Hickey E.K."/>
            <person name="Peterson J.D."/>
            <person name="Richardson D.L."/>
            <person name="Kerlavage A.R."/>
            <person name="Graham D.E."/>
            <person name="Kyrpides N.C."/>
            <person name="Fleischmann R.D."/>
            <person name="Quackenbush J."/>
            <person name="Lee N.H."/>
            <person name="Sutton G.G."/>
            <person name="Gill S."/>
            <person name="Kirkness E.F."/>
            <person name="Dougherty B.A."/>
            <person name="McKenney K."/>
            <person name="Adams M.D."/>
            <person name="Loftus B."/>
            <person name="Peterson S."/>
            <person name="Reich C.I."/>
            <person name="McNeil L.K."/>
            <person name="Badger J.H."/>
            <person name="Glodek A."/>
            <person name="Zhou L."/>
            <person name="Overbeek R."/>
            <person name="Gocayne J.D."/>
            <person name="Weidman J.F."/>
            <person name="McDonald L."/>
            <person name="Utterback T."/>
            <person name="Cotton M.D."/>
            <person name="Spriggs T."/>
            <person name="Artiach P."/>
            <person name="Kaine B.P."/>
            <person name="Sykes S.M."/>
            <person name="Sadow P.W."/>
            <person name="D'Andrea K.P."/>
            <person name="Bowman C."/>
            <person name="Fujii C."/>
            <person name="Garland S.A."/>
            <person name="Mason T.M."/>
            <person name="Olsen G.J."/>
            <person name="Fraser C.M."/>
            <person name="Smith H.O."/>
            <person name="Woese C.R."/>
            <person name="Venter J.C."/>
        </authorList>
    </citation>
    <scope>NUCLEOTIDE SEQUENCE [LARGE SCALE GENOMIC DNA]</scope>
    <source>
        <strain evidence="4">ATCC 49558 / DSM 4304 / JCM 9628 / NBRC 100126 / VC-16</strain>
    </source>
</reference>
<dbReference type="Pfam" id="PF26254">
    <property type="entry name" value="Ig_TRAPPC9-Trs120_1st"/>
    <property type="match status" value="1"/>
</dbReference>
<dbReference type="EnsemblBacteria" id="AAB89783">
    <property type="protein sequence ID" value="AAB89783"/>
    <property type="gene ID" value="AF_1468"/>
</dbReference>
<dbReference type="STRING" id="224325.AF_1468"/>
<dbReference type="InterPro" id="IPR013783">
    <property type="entry name" value="Ig-like_fold"/>
</dbReference>
<dbReference type="InterPro" id="IPR058565">
    <property type="entry name" value="Ig_TRAPPC9_Trs120_1st"/>
</dbReference>
<dbReference type="EMBL" id="AE000782">
    <property type="protein sequence ID" value="AAB89783.1"/>
    <property type="molecule type" value="Genomic_DNA"/>
</dbReference>
<gene>
    <name evidence="3" type="ordered locus">AF_1468</name>
</gene>
<organism evidence="3 4">
    <name type="scientific">Archaeoglobus fulgidus (strain ATCC 49558 / DSM 4304 / JCM 9628 / NBRC 100126 / VC-16)</name>
    <dbReference type="NCBI Taxonomy" id="224325"/>
    <lineage>
        <taxon>Archaea</taxon>
        <taxon>Methanobacteriati</taxon>
        <taxon>Methanobacteriota</taxon>
        <taxon>Archaeoglobi</taxon>
        <taxon>Archaeoglobales</taxon>
        <taxon>Archaeoglobaceae</taxon>
        <taxon>Archaeoglobus</taxon>
    </lineage>
</organism>
<keyword evidence="1" id="KW-0812">Transmembrane</keyword>
<protein>
    <recommendedName>
        <fullName evidence="2">Trs120/TRAPPC9 first Ig-like domain-containing protein</fullName>
    </recommendedName>
</protein>
<dbReference type="PaxDb" id="224325-AF_1468"/>
<dbReference type="Proteomes" id="UP000002199">
    <property type="component" value="Chromosome"/>
</dbReference>
<dbReference type="eggNOG" id="arCOG02083">
    <property type="taxonomic scope" value="Archaea"/>
</dbReference>
<evidence type="ECO:0000256" key="1">
    <source>
        <dbReference type="SAM" id="Phobius"/>
    </source>
</evidence>
<dbReference type="PANTHER" id="PTHR35902">
    <property type="entry name" value="S-LAYER DOMAIN-LIKE PROTEIN-RELATED"/>
    <property type="match status" value="1"/>
</dbReference>
<dbReference type="AlphaFoldDB" id="O28804"/>
<feature type="domain" description="Trs120/TRAPPC9 first Ig-like" evidence="2">
    <location>
        <begin position="38"/>
        <end position="127"/>
    </location>
</feature>
<name>O28804_ARCFU</name>
<dbReference type="PIR" id="C69433">
    <property type="entry name" value="C69433"/>
</dbReference>
<keyword evidence="4" id="KW-1185">Reference proteome</keyword>
<dbReference type="PhylomeDB" id="O28804"/>
<dbReference type="HOGENOM" id="CLU_649907_0_0_2"/>
<dbReference type="SUPFAM" id="SSF49309">
    <property type="entry name" value="Transglutaminase, two C-terminal domains"/>
    <property type="match status" value="1"/>
</dbReference>
<dbReference type="InterPro" id="IPR036238">
    <property type="entry name" value="Transglutaminase_C_sf"/>
</dbReference>
<evidence type="ECO:0000313" key="4">
    <source>
        <dbReference type="Proteomes" id="UP000002199"/>
    </source>
</evidence>
<feature type="transmembrane region" description="Helical" evidence="1">
    <location>
        <begin position="454"/>
        <end position="474"/>
    </location>
</feature>
<dbReference type="KEGG" id="afu:AF_1468"/>
<evidence type="ECO:0000313" key="3">
    <source>
        <dbReference type="EMBL" id="AAB89783.1"/>
    </source>
</evidence>
<proteinExistence type="predicted"/>
<dbReference type="Gene3D" id="2.60.40.10">
    <property type="entry name" value="Immunoglobulins"/>
    <property type="match status" value="2"/>
</dbReference>